<keyword evidence="4" id="KW-0539">Nucleus</keyword>
<dbReference type="PANTHER" id="PTHR13405">
    <property type="entry name" value="NUCLEAR PORE COMPLEX PROTEIN NUP133"/>
    <property type="match status" value="1"/>
</dbReference>
<proteinExistence type="inferred from homology"/>
<dbReference type="SUPFAM" id="SSF117289">
    <property type="entry name" value="Nucleoporin domain"/>
    <property type="match status" value="1"/>
</dbReference>
<dbReference type="AlphaFoldDB" id="A0A0L7KMW5"/>
<dbReference type="EMBL" id="JTDY01008657">
    <property type="protein sequence ID" value="KOB64455.1"/>
    <property type="molecule type" value="Genomic_DNA"/>
</dbReference>
<evidence type="ECO:0000313" key="6">
    <source>
        <dbReference type="EMBL" id="KOB64455.1"/>
    </source>
</evidence>
<evidence type="ECO:0000256" key="4">
    <source>
        <dbReference type="ARBA" id="ARBA00023242"/>
    </source>
</evidence>
<comment type="caution">
    <text evidence="6">The sequence shown here is derived from an EMBL/GenBank/DDBJ whole genome shotgun (WGS) entry which is preliminary data.</text>
</comment>
<dbReference type="STRING" id="104452.A0A0L7KMW5"/>
<dbReference type="InterPro" id="IPR015943">
    <property type="entry name" value="WD40/YVTN_repeat-like_dom_sf"/>
</dbReference>
<name>A0A0L7KMW5_OPEBR</name>
<evidence type="ECO:0008006" key="8">
    <source>
        <dbReference type="Google" id="ProtNLM"/>
    </source>
</evidence>
<evidence type="ECO:0000256" key="1">
    <source>
        <dbReference type="ARBA" id="ARBA00004123"/>
    </source>
</evidence>
<evidence type="ECO:0000256" key="3">
    <source>
        <dbReference type="ARBA" id="ARBA00022448"/>
    </source>
</evidence>
<protein>
    <recommendedName>
        <fullName evidence="8">Nucleoporin Nup133/Nup155-like N-terminal domain-containing protein</fullName>
    </recommendedName>
</protein>
<gene>
    <name evidence="6" type="ORF">OBRU01_24238</name>
</gene>
<evidence type="ECO:0000313" key="7">
    <source>
        <dbReference type="Proteomes" id="UP000037510"/>
    </source>
</evidence>
<comment type="subcellular location">
    <subcellularLocation>
        <location evidence="1">Nucleus</location>
    </subcellularLocation>
</comment>
<dbReference type="InterPro" id="IPR037624">
    <property type="entry name" value="Nup133-like"/>
</dbReference>
<feature type="region of interest" description="Disordered" evidence="5">
    <location>
        <begin position="1"/>
        <end position="38"/>
    </location>
</feature>
<dbReference type="GO" id="GO:0017056">
    <property type="term" value="F:structural constituent of nuclear pore"/>
    <property type="evidence" value="ECO:0007669"/>
    <property type="project" value="InterPro"/>
</dbReference>
<dbReference type="Proteomes" id="UP000037510">
    <property type="component" value="Unassembled WGS sequence"/>
</dbReference>
<dbReference type="GO" id="GO:0031080">
    <property type="term" value="C:nuclear pore outer ring"/>
    <property type="evidence" value="ECO:0007669"/>
    <property type="project" value="TreeGrafter"/>
</dbReference>
<comment type="similarity">
    <text evidence="2">Belongs to the nucleoporin Nup133 family.</text>
</comment>
<dbReference type="PANTHER" id="PTHR13405:SF11">
    <property type="entry name" value="NUCLEAR PORE COMPLEX PROTEIN NUP133"/>
    <property type="match status" value="1"/>
</dbReference>
<sequence>MDFNNTGAMRSPFSPRVRQSLSGRRPLGLSSAKKNQSKYNQSVEELAGDVIYKTPLITLETFGAPLPVMVTEALTFASGDVSVRLSPCGWCWVVSGRRVLAWPRSAATDSPASSGPSAARELTLPQTDLAHKADLVMLFYEDGAQMPSCIGVSPEGIVRYWASVGQEGAYVDVSCELAGQECERIANGRATVTCRTLRPPSGWLGGIGRRVSLMFFGSMPAHVDT</sequence>
<dbReference type="Gene3D" id="2.130.10.10">
    <property type="entry name" value="YVTN repeat-like/Quinoprotein amine dehydrogenase"/>
    <property type="match status" value="2"/>
</dbReference>
<feature type="non-terminal residue" evidence="6">
    <location>
        <position position="225"/>
    </location>
</feature>
<keyword evidence="7" id="KW-1185">Reference proteome</keyword>
<dbReference type="GO" id="GO:0016973">
    <property type="term" value="P:poly(A)+ mRNA export from nucleus"/>
    <property type="evidence" value="ECO:0007669"/>
    <property type="project" value="TreeGrafter"/>
</dbReference>
<reference evidence="6 7" key="1">
    <citation type="journal article" date="2015" name="Genome Biol. Evol.">
        <title>The genome of winter moth (Operophtera brumata) provides a genomic perspective on sexual dimorphism and phenology.</title>
        <authorList>
            <person name="Derks M.F."/>
            <person name="Smit S."/>
            <person name="Salis L."/>
            <person name="Schijlen E."/>
            <person name="Bossers A."/>
            <person name="Mateman C."/>
            <person name="Pijl A.S."/>
            <person name="de Ridder D."/>
            <person name="Groenen M.A."/>
            <person name="Visser M.E."/>
            <person name="Megens H.J."/>
        </authorList>
    </citation>
    <scope>NUCLEOTIDE SEQUENCE [LARGE SCALE GENOMIC DNA]</scope>
    <source>
        <strain evidence="6">WM2013NL</strain>
        <tissue evidence="6">Head and thorax</tissue>
    </source>
</reference>
<evidence type="ECO:0000256" key="5">
    <source>
        <dbReference type="SAM" id="MobiDB-lite"/>
    </source>
</evidence>
<organism evidence="6 7">
    <name type="scientific">Operophtera brumata</name>
    <name type="common">Winter moth</name>
    <name type="synonym">Phalaena brumata</name>
    <dbReference type="NCBI Taxonomy" id="104452"/>
    <lineage>
        <taxon>Eukaryota</taxon>
        <taxon>Metazoa</taxon>
        <taxon>Ecdysozoa</taxon>
        <taxon>Arthropoda</taxon>
        <taxon>Hexapoda</taxon>
        <taxon>Insecta</taxon>
        <taxon>Pterygota</taxon>
        <taxon>Neoptera</taxon>
        <taxon>Endopterygota</taxon>
        <taxon>Lepidoptera</taxon>
        <taxon>Glossata</taxon>
        <taxon>Ditrysia</taxon>
        <taxon>Geometroidea</taxon>
        <taxon>Geometridae</taxon>
        <taxon>Larentiinae</taxon>
        <taxon>Operophtera</taxon>
    </lineage>
</organism>
<evidence type="ECO:0000256" key="2">
    <source>
        <dbReference type="ARBA" id="ARBA00005569"/>
    </source>
</evidence>
<dbReference type="GO" id="GO:0000972">
    <property type="term" value="P:transcription-dependent tethering of RNA polymerase II gene DNA at nuclear periphery"/>
    <property type="evidence" value="ECO:0007669"/>
    <property type="project" value="TreeGrafter"/>
</dbReference>
<accession>A0A0L7KMW5</accession>
<dbReference type="GO" id="GO:0006606">
    <property type="term" value="P:protein import into nucleus"/>
    <property type="evidence" value="ECO:0007669"/>
    <property type="project" value="TreeGrafter"/>
</dbReference>
<feature type="compositionally biased region" description="Low complexity" evidence="5">
    <location>
        <begin position="20"/>
        <end position="31"/>
    </location>
</feature>
<keyword evidence="3" id="KW-0813">Transport</keyword>